<dbReference type="EMBL" id="JBAWTH010000005">
    <property type="protein sequence ID" value="KAL2291935.1"/>
    <property type="molecule type" value="Genomic_DNA"/>
</dbReference>
<evidence type="ECO:0000313" key="1">
    <source>
        <dbReference type="EMBL" id="KAL2291935.1"/>
    </source>
</evidence>
<evidence type="ECO:0000313" key="2">
    <source>
        <dbReference type="Proteomes" id="UP001600888"/>
    </source>
</evidence>
<dbReference type="Proteomes" id="UP001600888">
    <property type="component" value="Unassembled WGS sequence"/>
</dbReference>
<name>A0ABR4FB57_9PEZI</name>
<protein>
    <submittedName>
        <fullName evidence="1">Uncharacterized protein</fullName>
    </submittedName>
</protein>
<accession>A0ABR4FB57</accession>
<comment type="caution">
    <text evidence="1">The sequence shown here is derived from an EMBL/GenBank/DDBJ whole genome shotgun (WGS) entry which is preliminary data.</text>
</comment>
<proteinExistence type="predicted"/>
<organism evidence="1 2">
    <name type="scientific">Diaporthe vaccinii</name>
    <dbReference type="NCBI Taxonomy" id="105482"/>
    <lineage>
        <taxon>Eukaryota</taxon>
        <taxon>Fungi</taxon>
        <taxon>Dikarya</taxon>
        <taxon>Ascomycota</taxon>
        <taxon>Pezizomycotina</taxon>
        <taxon>Sordariomycetes</taxon>
        <taxon>Sordariomycetidae</taxon>
        <taxon>Diaporthales</taxon>
        <taxon>Diaporthaceae</taxon>
        <taxon>Diaporthe</taxon>
        <taxon>Diaporthe eres species complex</taxon>
    </lineage>
</organism>
<gene>
    <name evidence="1" type="ORF">FJTKL_12078</name>
</gene>
<sequence length="97" mass="10656">MVGYLGTYGSYVPVCKAQWSPWRRLLAPTADGAGDEQTAHNSRLVLTAQDSNPITFFCDQSPNQPNSRFYPPDVALTSAIASQSSFTIHYTFTFGFA</sequence>
<keyword evidence="2" id="KW-1185">Reference proteome</keyword>
<reference evidence="1 2" key="1">
    <citation type="submission" date="2024-03" db="EMBL/GenBank/DDBJ databases">
        <title>A high-quality draft genome sequence of Diaporthe vaccinii, a causative agent of upright dieback and viscid rot disease in cranberry plants.</title>
        <authorList>
            <person name="Sarrasin M."/>
            <person name="Lang B.F."/>
            <person name="Burger G."/>
        </authorList>
    </citation>
    <scope>NUCLEOTIDE SEQUENCE [LARGE SCALE GENOMIC DNA]</scope>
    <source>
        <strain evidence="1 2">IS7</strain>
    </source>
</reference>